<proteinExistence type="inferred from homology"/>
<evidence type="ECO:0000256" key="4">
    <source>
        <dbReference type="ARBA" id="ARBA00022597"/>
    </source>
</evidence>
<accession>A0ABZ2SZZ2</accession>
<keyword evidence="7 8" id="KW-0472">Membrane</keyword>
<evidence type="ECO:0000256" key="3">
    <source>
        <dbReference type="ARBA" id="ARBA00022448"/>
    </source>
</evidence>
<reference evidence="9 10" key="1">
    <citation type="submission" date="2024-03" db="EMBL/GenBank/DDBJ databases">
        <title>The Genome Sequence of Enterococcus sp. DIV1094.</title>
        <authorList>
            <consortium name="The Broad Institute Genomics Platform"/>
            <consortium name="The Broad Institute Microbial Omics Core"/>
            <consortium name="The Broad Institute Genomic Center for Infectious Diseases"/>
            <person name="Earl A."/>
            <person name="Manson A."/>
            <person name="Gilmore M."/>
            <person name="Schwartman J."/>
            <person name="Shea T."/>
            <person name="Abouelleil A."/>
            <person name="Cao P."/>
            <person name="Chapman S."/>
            <person name="Cusick C."/>
            <person name="Young S."/>
            <person name="Neafsey D."/>
            <person name="Nusbaum C."/>
            <person name="Birren B."/>
        </authorList>
    </citation>
    <scope>NUCLEOTIDE SEQUENCE [LARGE SCALE GENOMIC DNA]</scope>
    <source>
        <strain evidence="9 10">DIV1094</strain>
    </source>
</reference>
<evidence type="ECO:0000256" key="8">
    <source>
        <dbReference type="SAM" id="Phobius"/>
    </source>
</evidence>
<feature type="transmembrane region" description="Helical" evidence="8">
    <location>
        <begin position="33"/>
        <end position="51"/>
    </location>
</feature>
<keyword evidence="6 8" id="KW-1133">Transmembrane helix</keyword>
<dbReference type="Pfam" id="PF06800">
    <property type="entry name" value="Sugar_transport"/>
    <property type="match status" value="1"/>
</dbReference>
<evidence type="ECO:0000256" key="1">
    <source>
        <dbReference type="ARBA" id="ARBA00004651"/>
    </source>
</evidence>
<dbReference type="InterPro" id="IPR010651">
    <property type="entry name" value="Sugar_transport"/>
</dbReference>
<evidence type="ECO:0000256" key="6">
    <source>
        <dbReference type="ARBA" id="ARBA00022989"/>
    </source>
</evidence>
<dbReference type="Proteomes" id="UP000664360">
    <property type="component" value="Chromosome"/>
</dbReference>
<evidence type="ECO:0000256" key="2">
    <source>
        <dbReference type="ARBA" id="ARBA00006117"/>
    </source>
</evidence>
<keyword evidence="3" id="KW-0813">Transport</keyword>
<comment type="similarity">
    <text evidence="2">Belongs to the GRP transporter (TC 2.A.7.5) family.</text>
</comment>
<gene>
    <name evidence="9" type="ORF">DOK79_002756</name>
</gene>
<keyword evidence="10" id="KW-1185">Reference proteome</keyword>
<keyword evidence="4" id="KW-0762">Sugar transport</keyword>
<evidence type="ECO:0000256" key="5">
    <source>
        <dbReference type="ARBA" id="ARBA00022692"/>
    </source>
</evidence>
<name>A0ABZ2SZZ2_9ENTE</name>
<comment type="subcellular location">
    <subcellularLocation>
        <location evidence="1">Cell membrane</location>
        <topology evidence="1">Multi-pass membrane protein</topology>
    </subcellularLocation>
</comment>
<evidence type="ECO:0000256" key="7">
    <source>
        <dbReference type="ARBA" id="ARBA00023136"/>
    </source>
</evidence>
<protein>
    <recommendedName>
        <fullName evidence="11">EamA domain-containing protein</fullName>
    </recommendedName>
</protein>
<evidence type="ECO:0008006" key="11">
    <source>
        <dbReference type="Google" id="ProtNLM"/>
    </source>
</evidence>
<sequence length="56" mass="6079">MSIHLLFLALIPALGWGMMPILSKIMGGKSEEQLIGTTIAALLFGLIFSLTQQVTY</sequence>
<dbReference type="EMBL" id="CP147250">
    <property type="protein sequence ID" value="WYJ81172.1"/>
    <property type="molecule type" value="Genomic_DNA"/>
</dbReference>
<organism evidence="9 10">
    <name type="scientific">Candidatus Enterococcus mangumiae</name>
    <dbReference type="NCBI Taxonomy" id="2230878"/>
    <lineage>
        <taxon>Bacteria</taxon>
        <taxon>Bacillati</taxon>
        <taxon>Bacillota</taxon>
        <taxon>Bacilli</taxon>
        <taxon>Lactobacillales</taxon>
        <taxon>Enterococcaceae</taxon>
        <taxon>Enterococcus</taxon>
    </lineage>
</organism>
<evidence type="ECO:0000313" key="10">
    <source>
        <dbReference type="Proteomes" id="UP000664360"/>
    </source>
</evidence>
<evidence type="ECO:0000313" key="9">
    <source>
        <dbReference type="EMBL" id="WYJ81172.1"/>
    </source>
</evidence>
<keyword evidence="5 8" id="KW-0812">Transmembrane</keyword>